<dbReference type="PROSITE" id="PS00108">
    <property type="entry name" value="PROTEIN_KINASE_ST"/>
    <property type="match status" value="1"/>
</dbReference>
<dbReference type="SMART" id="SM00220">
    <property type="entry name" value="S_TKc"/>
    <property type="match status" value="1"/>
</dbReference>
<dbReference type="InterPro" id="IPR000719">
    <property type="entry name" value="Prot_kinase_dom"/>
</dbReference>
<gene>
    <name evidence="2" type="ORF">BK809_0003367</name>
</gene>
<dbReference type="Pfam" id="PF00069">
    <property type="entry name" value="Pkinase"/>
    <property type="match status" value="1"/>
</dbReference>
<dbReference type="PANTHER" id="PTHR44167">
    <property type="entry name" value="OVARIAN-SPECIFIC SERINE/THREONINE-PROTEIN KINASE LOK-RELATED"/>
    <property type="match status" value="1"/>
</dbReference>
<dbReference type="Proteomes" id="UP000190776">
    <property type="component" value="Unassembled WGS sequence"/>
</dbReference>
<dbReference type="Gene3D" id="3.30.200.20">
    <property type="entry name" value="Phosphorylase Kinase, domain 1"/>
    <property type="match status" value="1"/>
</dbReference>
<dbReference type="GO" id="GO:0005524">
    <property type="term" value="F:ATP binding"/>
    <property type="evidence" value="ECO:0007669"/>
    <property type="project" value="InterPro"/>
</dbReference>
<dbReference type="GO" id="GO:0044773">
    <property type="term" value="P:mitotic DNA damage checkpoint signaling"/>
    <property type="evidence" value="ECO:0007669"/>
    <property type="project" value="TreeGrafter"/>
</dbReference>
<protein>
    <submittedName>
        <fullName evidence="2">Cyclin-dependent kinase F-3</fullName>
    </submittedName>
</protein>
<evidence type="ECO:0000259" key="1">
    <source>
        <dbReference type="PROSITE" id="PS50011"/>
    </source>
</evidence>
<dbReference type="OrthoDB" id="4062651at2759"/>
<dbReference type="SUPFAM" id="SSF56112">
    <property type="entry name" value="Protein kinase-like (PK-like)"/>
    <property type="match status" value="1"/>
</dbReference>
<dbReference type="PROSITE" id="PS50011">
    <property type="entry name" value="PROTEIN_KINASE_DOM"/>
    <property type="match status" value="1"/>
</dbReference>
<dbReference type="AlphaFoldDB" id="A0A1S8BFW7"/>
<organism evidence="2 3">
    <name type="scientific">Diplodia seriata</name>
    <dbReference type="NCBI Taxonomy" id="420778"/>
    <lineage>
        <taxon>Eukaryota</taxon>
        <taxon>Fungi</taxon>
        <taxon>Dikarya</taxon>
        <taxon>Ascomycota</taxon>
        <taxon>Pezizomycotina</taxon>
        <taxon>Dothideomycetes</taxon>
        <taxon>Dothideomycetes incertae sedis</taxon>
        <taxon>Botryosphaeriales</taxon>
        <taxon>Botryosphaeriaceae</taxon>
        <taxon>Diplodia</taxon>
    </lineage>
</organism>
<dbReference type="GO" id="GO:0005634">
    <property type="term" value="C:nucleus"/>
    <property type="evidence" value="ECO:0007669"/>
    <property type="project" value="TreeGrafter"/>
</dbReference>
<dbReference type="CDD" id="cd00180">
    <property type="entry name" value="PKc"/>
    <property type="match status" value="1"/>
</dbReference>
<dbReference type="EMBL" id="MSZU01000080">
    <property type="protein sequence ID" value="OMP86198.1"/>
    <property type="molecule type" value="Genomic_DNA"/>
</dbReference>
<keyword evidence="2" id="KW-0418">Kinase</keyword>
<keyword evidence="2" id="KW-0808">Transferase</keyword>
<feature type="domain" description="Protein kinase" evidence="1">
    <location>
        <begin position="53"/>
        <end position="341"/>
    </location>
</feature>
<dbReference type="GO" id="GO:0005737">
    <property type="term" value="C:cytoplasm"/>
    <property type="evidence" value="ECO:0007669"/>
    <property type="project" value="TreeGrafter"/>
</dbReference>
<dbReference type="GO" id="GO:0004674">
    <property type="term" value="F:protein serine/threonine kinase activity"/>
    <property type="evidence" value="ECO:0007669"/>
    <property type="project" value="TreeGrafter"/>
</dbReference>
<comment type="caution">
    <text evidence="2">The sequence shown here is derived from an EMBL/GenBank/DDBJ whole genome shotgun (WGS) entry which is preliminary data.</text>
</comment>
<sequence length="358" mass="40979">MPLPMNQLQDIFKGHRDPGRTAEQFYGEQFRWFPRSWTSGLHHDMHRLEALPLRPIRSLGYGSQGSIDEVELSHTRERYARKKWFAGTNSEKIKEQFFEEVKIIKKLAGHPHVLGLLASYTRDREFGLLLPLADCDLWQILTMDPSERKEFISDENLLRSQGCLISGLMFMHERGIKHKDVKPQNILLRQGYLQYTDFGLSRDISELSQSATDSADRGTFKYMAPEVTVYQSRGRAADVFSLGCVLLEIQSVLFGFSVDDTHSFSALGPFHQNLSRIWSWIDYTSDLPIPNLTILDSDSKDALRAMLSQNPDDRPTLDFVFVKTIVRGPGLFCVKCIHQALVQRGLHGMSPRSWVALF</sequence>
<proteinExistence type="predicted"/>
<accession>A0A1S8BFW7</accession>
<reference evidence="2 3" key="1">
    <citation type="submission" date="2017-01" db="EMBL/GenBank/DDBJ databases">
        <title>Draft genome sequence of Diplodia seriata F98.1, a fungal species involved in grapevine trunk diseases.</title>
        <authorList>
            <person name="Robert-Siegwald G."/>
            <person name="Vallet J."/>
            <person name="Abou-Mansour E."/>
            <person name="Xu J."/>
            <person name="Rey P."/>
            <person name="Bertsch C."/>
            <person name="Rego C."/>
            <person name="Larignon P."/>
            <person name="Fontaine F."/>
            <person name="Lebrun M.-H."/>
        </authorList>
    </citation>
    <scope>NUCLEOTIDE SEQUENCE [LARGE SCALE GENOMIC DNA]</scope>
    <source>
        <strain evidence="2 3">F98.1</strain>
    </source>
</reference>
<evidence type="ECO:0000313" key="3">
    <source>
        <dbReference type="Proteomes" id="UP000190776"/>
    </source>
</evidence>
<dbReference type="PANTHER" id="PTHR44167:SF24">
    <property type="entry name" value="SERINE_THREONINE-PROTEIN KINASE CHK2"/>
    <property type="match status" value="1"/>
</dbReference>
<dbReference type="InterPro" id="IPR011009">
    <property type="entry name" value="Kinase-like_dom_sf"/>
</dbReference>
<dbReference type="Gene3D" id="1.10.510.10">
    <property type="entry name" value="Transferase(Phosphotransferase) domain 1"/>
    <property type="match status" value="1"/>
</dbReference>
<dbReference type="STRING" id="420778.A0A1S8BFW7"/>
<name>A0A1S8BFW7_9PEZI</name>
<dbReference type="InterPro" id="IPR008271">
    <property type="entry name" value="Ser/Thr_kinase_AS"/>
</dbReference>
<evidence type="ECO:0000313" key="2">
    <source>
        <dbReference type="EMBL" id="OMP86198.1"/>
    </source>
</evidence>